<dbReference type="EMBL" id="AP023418">
    <property type="protein sequence ID" value="BCK80861.1"/>
    <property type="molecule type" value="Genomic_DNA"/>
</dbReference>
<reference evidence="3" key="1">
    <citation type="submission" date="2020-09" db="EMBL/GenBank/DDBJ databases">
        <title>New species isolated from human feces.</title>
        <authorList>
            <person name="Kitahara M."/>
            <person name="Shigeno Y."/>
            <person name="Shime M."/>
            <person name="Matsumoto Y."/>
            <person name="Nakamura S."/>
            <person name="Motooka D."/>
            <person name="Fukuoka S."/>
            <person name="Nishikawa H."/>
            <person name="Benno Y."/>
        </authorList>
    </citation>
    <scope>NUCLEOTIDE SEQUENCE</scope>
    <source>
        <strain evidence="3">MM50</strain>
    </source>
</reference>
<dbReference type="Proteomes" id="UP000681035">
    <property type="component" value="Chromosome"/>
</dbReference>
<dbReference type="KEGG" id="vcop:MM50RIKEN_06240"/>
<dbReference type="InterPro" id="IPR006680">
    <property type="entry name" value="Amidohydro-rel"/>
</dbReference>
<dbReference type="GO" id="GO:0016787">
    <property type="term" value="F:hydrolase activity"/>
    <property type="evidence" value="ECO:0007669"/>
    <property type="project" value="InterPro"/>
</dbReference>
<name>A0A810Q601_9FIRM</name>
<dbReference type="SUPFAM" id="SSF51556">
    <property type="entry name" value="Metallo-dependent hydrolases"/>
    <property type="match status" value="1"/>
</dbReference>
<evidence type="ECO:0000259" key="2">
    <source>
        <dbReference type="Pfam" id="PF04909"/>
    </source>
</evidence>
<evidence type="ECO:0000313" key="3">
    <source>
        <dbReference type="EMBL" id="BCK80861.1"/>
    </source>
</evidence>
<proteinExistence type="inferred from homology"/>
<dbReference type="Gene3D" id="3.20.20.140">
    <property type="entry name" value="Metal-dependent hydrolases"/>
    <property type="match status" value="1"/>
</dbReference>
<dbReference type="PANTHER" id="PTHR43569">
    <property type="entry name" value="AMIDOHYDROLASE"/>
    <property type="match status" value="1"/>
</dbReference>
<keyword evidence="4" id="KW-1185">Reference proteome</keyword>
<dbReference type="InterPro" id="IPR052350">
    <property type="entry name" value="Metallo-dep_Lactonases"/>
</dbReference>
<dbReference type="Pfam" id="PF04909">
    <property type="entry name" value="Amidohydro_2"/>
    <property type="match status" value="1"/>
</dbReference>
<comment type="similarity">
    <text evidence="1">Belongs to the metallo-dependent hydrolases superfamily.</text>
</comment>
<dbReference type="AlphaFoldDB" id="A0A810Q601"/>
<dbReference type="PANTHER" id="PTHR43569:SF2">
    <property type="entry name" value="AMIDOHYDROLASE-RELATED DOMAIN-CONTAINING PROTEIN"/>
    <property type="match status" value="1"/>
</dbReference>
<protein>
    <recommendedName>
        <fullName evidence="2">Amidohydrolase-related domain-containing protein</fullName>
    </recommendedName>
</protein>
<evidence type="ECO:0000313" key="4">
    <source>
        <dbReference type="Proteomes" id="UP000681035"/>
    </source>
</evidence>
<dbReference type="RefSeq" id="WP_213541709.1">
    <property type="nucleotide sequence ID" value="NZ_AP023418.1"/>
</dbReference>
<gene>
    <name evidence="3" type="ORF">MM50RIKEN_06240</name>
</gene>
<accession>A0A810Q601</accession>
<dbReference type="InterPro" id="IPR032466">
    <property type="entry name" value="Metal_Hydrolase"/>
</dbReference>
<sequence>MLIDAHVHIFPNVDGYGPKGHTHGAGYGRIDAGDGIAQDVLPAINENTSHTLQMLLHEMRQAQVDKAVLILCPCYGDWSEYVLQACRDYPEQFTASAFFDPWSPAARQYYAEKLEGSLWKNIKIEFSEAGGLYGVYPGVQLDAPELRWLWEAMEAGGKTVSFDLGRPGDGSYQTDQIASIAKRHPGLKIVLCHMGQPSRAAERNPELWSAWLEQIRLGTLPNVWFDLSALPYHVQKEEEYPFPSTKRYFDLARGIVGAKKLLWGTDIPWLLGTANYQQLVAHGKFLLSDCTEKEREMMFAGNAWDVYWNHRK</sequence>
<organism evidence="3 4">
    <name type="scientific">Vescimonas coprocola</name>
    <dbReference type="NCBI Taxonomy" id="2714355"/>
    <lineage>
        <taxon>Bacteria</taxon>
        <taxon>Bacillati</taxon>
        <taxon>Bacillota</taxon>
        <taxon>Clostridia</taxon>
        <taxon>Eubacteriales</taxon>
        <taxon>Oscillospiraceae</taxon>
        <taxon>Vescimonas</taxon>
    </lineage>
</organism>
<evidence type="ECO:0000256" key="1">
    <source>
        <dbReference type="ARBA" id="ARBA00038310"/>
    </source>
</evidence>
<feature type="domain" description="Amidohydrolase-related" evidence="2">
    <location>
        <begin position="3"/>
        <end position="307"/>
    </location>
</feature>